<evidence type="ECO:0008006" key="3">
    <source>
        <dbReference type="Google" id="ProtNLM"/>
    </source>
</evidence>
<keyword evidence="2" id="KW-1185">Reference proteome</keyword>
<dbReference type="Proteomes" id="UP000188603">
    <property type="component" value="Chromosome"/>
</dbReference>
<protein>
    <recommendedName>
        <fullName evidence="3">Prepilin-type N-terminal cleavage/methylation domain-containing protein</fullName>
    </recommendedName>
</protein>
<dbReference type="AlphaFoldDB" id="A0A1U9K630"/>
<accession>A0A1U9K630</accession>
<dbReference type="EMBL" id="CP019699">
    <property type="protein sequence ID" value="AQS55473.1"/>
    <property type="molecule type" value="Genomic_DNA"/>
</dbReference>
<name>A0A1U9K630_9BACL</name>
<dbReference type="KEGG" id="ntr:B0W44_06415"/>
<reference evidence="1 2" key="1">
    <citation type="journal article" date="2015" name="Int. J. Syst. Evol. Microbiol.">
        <title>Novibacillus thermophilus gen. nov., sp. nov., a Gram-staining-negative and moderately thermophilic member of the family Thermoactinomycetaceae.</title>
        <authorList>
            <person name="Yang G."/>
            <person name="Chen J."/>
            <person name="Zhou S."/>
        </authorList>
    </citation>
    <scope>NUCLEOTIDE SEQUENCE [LARGE SCALE GENOMIC DNA]</scope>
    <source>
        <strain evidence="1 2">SG-1</strain>
    </source>
</reference>
<gene>
    <name evidence="1" type="ORF">B0W44_06415</name>
</gene>
<evidence type="ECO:0000313" key="2">
    <source>
        <dbReference type="Proteomes" id="UP000188603"/>
    </source>
</evidence>
<sequence>MKSSNGFTYIELLISFSLTVLILATVVPVIGAITREAEQNVDHVVLQREASALHFLLLNEMKQGYHFRVMGGDLYFQLDDARTVQLEHRQGQLGRRLSKRGAQGPFEGYILLSRHIDHIDYHLDEDGNGVTIRVLYKKGDAAMTLETHWRSRIEREGG</sequence>
<organism evidence="1 2">
    <name type="scientific">Novibacillus thermophilus</name>
    <dbReference type="NCBI Taxonomy" id="1471761"/>
    <lineage>
        <taxon>Bacteria</taxon>
        <taxon>Bacillati</taxon>
        <taxon>Bacillota</taxon>
        <taxon>Bacilli</taxon>
        <taxon>Bacillales</taxon>
        <taxon>Thermoactinomycetaceae</taxon>
        <taxon>Novibacillus</taxon>
    </lineage>
</organism>
<proteinExistence type="predicted"/>
<dbReference type="STRING" id="1471761.B0W44_06415"/>
<dbReference type="OrthoDB" id="2990177at2"/>
<dbReference type="RefSeq" id="WP_077719330.1">
    <property type="nucleotide sequence ID" value="NZ_CP019699.1"/>
</dbReference>
<evidence type="ECO:0000313" key="1">
    <source>
        <dbReference type="EMBL" id="AQS55473.1"/>
    </source>
</evidence>